<proteinExistence type="predicted"/>
<reference evidence="1" key="1">
    <citation type="journal article" date="2015" name="Microbiology">
        <title>Similarities in murine infection and immune response to Borrelia bissettii and Borrelia burgdorferi sensu stricto.</title>
        <authorList>
            <person name="Leydet B.F.Jr."/>
            <person name="Liang F.T."/>
        </authorList>
    </citation>
    <scope>NUCLEOTIDE SEQUENCE [LARGE SCALE GENOMIC DNA]</scope>
    <source>
        <strain evidence="1">CO275</strain>
        <plasmid evidence="1">unnamed</plasmid>
    </source>
</reference>
<comment type="caution">
    <text evidence="1">The sequence shown here is derived from an EMBL/GenBank/DDBJ whole genome shotgun (WGS) entry which is preliminary data.</text>
</comment>
<organism evidence="1">
    <name type="scientific">Borrelia bissettiae</name>
    <name type="common">Borreliella bissettiae</name>
    <dbReference type="NCBI Taxonomy" id="64897"/>
    <lineage>
        <taxon>Bacteria</taxon>
        <taxon>Pseudomonadati</taxon>
        <taxon>Spirochaetota</taxon>
        <taxon>Spirochaetia</taxon>
        <taxon>Spirochaetales</taxon>
        <taxon>Borreliaceae</taxon>
        <taxon>Borreliella</taxon>
    </lineage>
</organism>
<feature type="non-terminal residue" evidence="1">
    <location>
        <position position="1"/>
    </location>
</feature>
<geneLocation type="plasmid" evidence="1">
    <name>unnamed</name>
</geneLocation>
<gene>
    <name evidence="1" type="ORF">ER70_09490</name>
</gene>
<keyword evidence="1" id="KW-0614">Plasmid</keyword>
<sequence length="67" mass="7139">KIIKDVVDAIKSGISGAFDGIKNIGSSLYNTGSNVVSNIAYYGNPFNYFSWGNKNNNTGGDDLGNFN</sequence>
<protein>
    <submittedName>
        <fullName evidence="1">Uncharacterized protein</fullName>
    </submittedName>
</protein>
<dbReference type="AlphaFoldDB" id="A0A1L8Z997"/>
<dbReference type="EMBL" id="JNBW01000631">
    <property type="protein sequence ID" value="OJH14317.1"/>
    <property type="molecule type" value="Genomic_DNA"/>
</dbReference>
<accession>A0A1L8Z997</accession>
<reference evidence="1" key="2">
    <citation type="submission" date="2015-07" db="EMBL/GenBank/DDBJ databases">
        <authorList>
            <person name="Noorani M."/>
        </authorList>
    </citation>
    <scope>NUCLEOTIDE SEQUENCE</scope>
    <source>
        <strain evidence="1">CO275</strain>
        <plasmid evidence="1">unnamed</plasmid>
    </source>
</reference>
<evidence type="ECO:0000313" key="1">
    <source>
        <dbReference type="EMBL" id="OJH14317.1"/>
    </source>
</evidence>
<name>A0A1L8Z997_BORBI</name>